<name>A0A016VZK6_9BILA</name>
<evidence type="ECO:0000313" key="1">
    <source>
        <dbReference type="EMBL" id="EYC32840.1"/>
    </source>
</evidence>
<dbReference type="OrthoDB" id="5873895at2759"/>
<dbReference type="Proteomes" id="UP000024635">
    <property type="component" value="Unassembled WGS sequence"/>
</dbReference>
<reference evidence="2" key="1">
    <citation type="journal article" date="2015" name="Nat. Genet.">
        <title>The genome and transcriptome of the zoonotic hookworm Ancylostoma ceylanicum identify infection-specific gene families.</title>
        <authorList>
            <person name="Schwarz E.M."/>
            <person name="Hu Y."/>
            <person name="Antoshechkin I."/>
            <person name="Miller M.M."/>
            <person name="Sternberg P.W."/>
            <person name="Aroian R.V."/>
        </authorList>
    </citation>
    <scope>NUCLEOTIDE SEQUENCE</scope>
    <source>
        <strain evidence="2">HY135</strain>
    </source>
</reference>
<sequence length="68" mass="7588">MLQCASEIVTPRTHISATSSKKMDDFAIRVFPSARSAAMRQSDKVLHYSPIADPPIDYTLHKPKQNGM</sequence>
<comment type="caution">
    <text evidence="1">The sequence shown here is derived from an EMBL/GenBank/DDBJ whole genome shotgun (WGS) entry which is preliminary data.</text>
</comment>
<dbReference type="AlphaFoldDB" id="A0A016VZK6"/>
<accession>A0A016VZK6</accession>
<organism evidence="1 2">
    <name type="scientific">Ancylostoma ceylanicum</name>
    <dbReference type="NCBI Taxonomy" id="53326"/>
    <lineage>
        <taxon>Eukaryota</taxon>
        <taxon>Metazoa</taxon>
        <taxon>Ecdysozoa</taxon>
        <taxon>Nematoda</taxon>
        <taxon>Chromadorea</taxon>
        <taxon>Rhabditida</taxon>
        <taxon>Rhabditina</taxon>
        <taxon>Rhabditomorpha</taxon>
        <taxon>Strongyloidea</taxon>
        <taxon>Ancylostomatidae</taxon>
        <taxon>Ancylostomatinae</taxon>
        <taxon>Ancylostoma</taxon>
    </lineage>
</organism>
<proteinExistence type="predicted"/>
<keyword evidence="2" id="KW-1185">Reference proteome</keyword>
<dbReference type="EMBL" id="JARK01001338">
    <property type="protein sequence ID" value="EYC32840.1"/>
    <property type="molecule type" value="Genomic_DNA"/>
</dbReference>
<evidence type="ECO:0000313" key="2">
    <source>
        <dbReference type="Proteomes" id="UP000024635"/>
    </source>
</evidence>
<gene>
    <name evidence="1" type="primary">Acey_s0002.g1119</name>
    <name evidence="1" type="ORF">Y032_0002g1119</name>
</gene>
<protein>
    <submittedName>
        <fullName evidence="1">Uncharacterized protein</fullName>
    </submittedName>
</protein>